<proteinExistence type="predicted"/>
<dbReference type="EMBL" id="LWAE01000003">
    <property type="protein sequence ID" value="KZL91479.1"/>
    <property type="molecule type" value="Genomic_DNA"/>
</dbReference>
<evidence type="ECO:0000313" key="1">
    <source>
        <dbReference type="EMBL" id="KZL91479.1"/>
    </source>
</evidence>
<accession>A0A168DU99</accession>
<protein>
    <submittedName>
        <fullName evidence="1">Uncharacterized protein</fullName>
    </submittedName>
</protein>
<gene>
    <name evidence="1" type="ORF">CLMAG_32380</name>
</gene>
<dbReference type="PATRIC" id="fig|1121326.3.peg.3270"/>
<dbReference type="Proteomes" id="UP000076603">
    <property type="component" value="Unassembled WGS sequence"/>
</dbReference>
<name>A0A168DU99_9CLOT</name>
<organism evidence="1 2">
    <name type="scientific">Clostridium magnum DSM 2767</name>
    <dbReference type="NCBI Taxonomy" id="1121326"/>
    <lineage>
        <taxon>Bacteria</taxon>
        <taxon>Bacillati</taxon>
        <taxon>Bacillota</taxon>
        <taxon>Clostridia</taxon>
        <taxon>Eubacteriales</taxon>
        <taxon>Clostridiaceae</taxon>
        <taxon>Clostridium</taxon>
    </lineage>
</organism>
<dbReference type="STRING" id="1121326.CLMAG_32380"/>
<keyword evidence="2" id="KW-1185">Reference proteome</keyword>
<sequence>MLNNIIQEKCEEFMYNIRLLEKNTVRKEQNQMDKDIKDLLLNIQSEVRQINNRLDQVERIASNGDYAYRDKDINSKEYKNMH</sequence>
<dbReference type="AlphaFoldDB" id="A0A168DU99"/>
<comment type="caution">
    <text evidence="1">The sequence shown here is derived from an EMBL/GenBank/DDBJ whole genome shotgun (WGS) entry which is preliminary data.</text>
</comment>
<dbReference type="RefSeq" id="WP_153040993.1">
    <property type="nucleotide sequence ID" value="NZ_LWAE01000003.1"/>
</dbReference>
<evidence type="ECO:0000313" key="2">
    <source>
        <dbReference type="Proteomes" id="UP000076603"/>
    </source>
</evidence>
<reference evidence="1 2" key="1">
    <citation type="submission" date="2016-04" db="EMBL/GenBank/DDBJ databases">
        <title>Genome sequence of Clostridium magnum DSM 2767.</title>
        <authorList>
            <person name="Poehlein A."/>
            <person name="Uhlig R."/>
            <person name="Fischer R."/>
            <person name="Bahl H."/>
            <person name="Daniel R."/>
        </authorList>
    </citation>
    <scope>NUCLEOTIDE SEQUENCE [LARGE SCALE GENOMIC DNA]</scope>
    <source>
        <strain evidence="1 2">DSM 2767</strain>
    </source>
</reference>